<accession>A0A7W9DSG8</accession>
<dbReference type="EMBL" id="JACHBR010000001">
    <property type="protein sequence ID" value="MBB5629498.1"/>
    <property type="molecule type" value="Genomic_DNA"/>
</dbReference>
<dbReference type="Proteomes" id="UP000588112">
    <property type="component" value="Unassembled WGS sequence"/>
</dbReference>
<evidence type="ECO:0000313" key="1">
    <source>
        <dbReference type="EMBL" id="MBB5629498.1"/>
    </source>
</evidence>
<gene>
    <name evidence="1" type="ORF">BJ981_005197</name>
</gene>
<proteinExistence type="predicted"/>
<dbReference type="AlphaFoldDB" id="A0A7W9DSG8"/>
<organism evidence="1 2">
    <name type="scientific">Sphaerisporangium krabiense</name>
    <dbReference type="NCBI Taxonomy" id="763782"/>
    <lineage>
        <taxon>Bacteria</taxon>
        <taxon>Bacillati</taxon>
        <taxon>Actinomycetota</taxon>
        <taxon>Actinomycetes</taxon>
        <taxon>Streptosporangiales</taxon>
        <taxon>Streptosporangiaceae</taxon>
        <taxon>Sphaerisporangium</taxon>
    </lineage>
</organism>
<evidence type="ECO:0000313" key="2">
    <source>
        <dbReference type="Proteomes" id="UP000588112"/>
    </source>
</evidence>
<protein>
    <submittedName>
        <fullName evidence="1">Uncharacterized protein</fullName>
    </submittedName>
</protein>
<reference evidence="1 2" key="1">
    <citation type="submission" date="2020-08" db="EMBL/GenBank/DDBJ databases">
        <title>Sequencing the genomes of 1000 actinobacteria strains.</title>
        <authorList>
            <person name="Klenk H.-P."/>
        </authorList>
    </citation>
    <scope>NUCLEOTIDE SEQUENCE [LARGE SCALE GENOMIC DNA]</scope>
    <source>
        <strain evidence="1 2">DSM 45790</strain>
    </source>
</reference>
<sequence length="149" mass="16354">MRVGRKAHIDREELRRLVASGRSNAELAAHFGVTESGILQAKRLAGLAKPMMDHGRALPWKLNRAHNQSGPATNLRNLSAIAQGGQVPQTKINTALRWARRLTDSGLDVGYSYEDGFYERPAEGTSHIETVLTAALSALHEHEHEEGRG</sequence>
<comment type="caution">
    <text evidence="1">The sequence shown here is derived from an EMBL/GenBank/DDBJ whole genome shotgun (WGS) entry which is preliminary data.</text>
</comment>
<keyword evidence="2" id="KW-1185">Reference proteome</keyword>
<name>A0A7W9DSG8_9ACTN</name>